<dbReference type="SUPFAM" id="SSF81383">
    <property type="entry name" value="F-box domain"/>
    <property type="match status" value="1"/>
</dbReference>
<comment type="caution">
    <text evidence="2">The sequence shown here is derived from an EMBL/GenBank/DDBJ whole genome shotgun (WGS) entry which is preliminary data.</text>
</comment>
<dbReference type="Proteomes" id="UP000580250">
    <property type="component" value="Unassembled WGS sequence"/>
</dbReference>
<protein>
    <recommendedName>
        <fullName evidence="1">F-box domain-containing protein</fullName>
    </recommendedName>
</protein>
<organism evidence="2 3">
    <name type="scientific">Meloidogyne enterolobii</name>
    <name type="common">Root-knot nematode worm</name>
    <name type="synonym">Meloidogyne mayaguensis</name>
    <dbReference type="NCBI Taxonomy" id="390850"/>
    <lineage>
        <taxon>Eukaryota</taxon>
        <taxon>Metazoa</taxon>
        <taxon>Ecdysozoa</taxon>
        <taxon>Nematoda</taxon>
        <taxon>Chromadorea</taxon>
        <taxon>Rhabditida</taxon>
        <taxon>Tylenchina</taxon>
        <taxon>Tylenchomorpha</taxon>
        <taxon>Tylenchoidea</taxon>
        <taxon>Meloidogynidae</taxon>
        <taxon>Meloidogyninae</taxon>
        <taxon>Meloidogyne</taxon>
    </lineage>
</organism>
<dbReference type="OrthoDB" id="5281164at2759"/>
<dbReference type="InterPro" id="IPR036047">
    <property type="entry name" value="F-box-like_dom_sf"/>
</dbReference>
<dbReference type="EMBL" id="CAJEWN010000170">
    <property type="protein sequence ID" value="CAD2170580.1"/>
    <property type="molecule type" value="Genomic_DNA"/>
</dbReference>
<accession>A0A6V7V6M7</accession>
<dbReference type="PROSITE" id="PS50181">
    <property type="entry name" value="FBOX"/>
    <property type="match status" value="1"/>
</dbReference>
<gene>
    <name evidence="2" type="ORF">MENT_LOCUS21994</name>
</gene>
<evidence type="ECO:0000313" key="3">
    <source>
        <dbReference type="Proteomes" id="UP000580250"/>
    </source>
</evidence>
<sequence length="362" mass="42957">MFSLPSEVQLDVLKCLKFKQLFSLKQTNFYFYNLIKKYEGELARMKFCSLSLIPTLKSVWQKVDSWVFINFEPVVSDFVLNDHLLEKWGKAIDESIPLFSYLFEYDFVYDIPVDIPDIAVHMTKQGIVKKGSWLGFKESRFILELPNIPKTIKEMIIIRYWLKQLFKFAYFENASLEYGIFNPEMINLLFDNDKTILKQFYVQDIKRLFNDEVTEKFYEFALNRFAIYGCLEIDLYQDDNITEKYTDILFNIIINEGNRVPQVTFVVSKIIRLYDLIIEYITTSKDLSKMVSTIAFSCYTGKLNFKLPENAEYKTCEILIPDIETWKSTYYKIVNIYNPKIKFELSNTEHDEYSSCVCIKKH</sequence>
<reference evidence="2 3" key="1">
    <citation type="submission" date="2020-08" db="EMBL/GenBank/DDBJ databases">
        <authorList>
            <person name="Koutsovoulos G."/>
            <person name="Danchin GJ E."/>
        </authorList>
    </citation>
    <scope>NUCLEOTIDE SEQUENCE [LARGE SCALE GENOMIC DNA]</scope>
</reference>
<dbReference type="InterPro" id="IPR001810">
    <property type="entry name" value="F-box_dom"/>
</dbReference>
<proteinExistence type="predicted"/>
<feature type="domain" description="F-box" evidence="1">
    <location>
        <begin position="1"/>
        <end position="45"/>
    </location>
</feature>
<dbReference type="Pfam" id="PF00646">
    <property type="entry name" value="F-box"/>
    <property type="match status" value="1"/>
</dbReference>
<name>A0A6V7V6M7_MELEN</name>
<evidence type="ECO:0000259" key="1">
    <source>
        <dbReference type="PROSITE" id="PS50181"/>
    </source>
</evidence>
<evidence type="ECO:0000313" key="2">
    <source>
        <dbReference type="EMBL" id="CAD2170580.1"/>
    </source>
</evidence>
<dbReference type="AlphaFoldDB" id="A0A6V7V6M7"/>